<protein>
    <recommendedName>
        <fullName evidence="3">Response regulatory domain-containing protein</fullName>
    </recommendedName>
</protein>
<name>A0ABY6DD85_9RHOB</name>
<reference evidence="1" key="1">
    <citation type="submission" date="2022-10" db="EMBL/GenBank/DDBJ databases">
        <title>Roseovarius pelagicus sp. nov., isolated from Arctic seawater.</title>
        <authorList>
            <person name="Hong Y.W."/>
            <person name="Hwang C.Y."/>
        </authorList>
    </citation>
    <scope>NUCLEOTIDE SEQUENCE</scope>
    <source>
        <strain evidence="1">HL-MP18</strain>
    </source>
</reference>
<dbReference type="EMBL" id="CP106738">
    <property type="protein sequence ID" value="UXX84107.1"/>
    <property type="molecule type" value="Genomic_DNA"/>
</dbReference>
<evidence type="ECO:0008006" key="3">
    <source>
        <dbReference type="Google" id="ProtNLM"/>
    </source>
</evidence>
<accession>A0ABY6DD85</accession>
<evidence type="ECO:0000313" key="1">
    <source>
        <dbReference type="EMBL" id="UXX84107.1"/>
    </source>
</evidence>
<dbReference type="RefSeq" id="WP_263048498.1">
    <property type="nucleotide sequence ID" value="NZ_CP106738.1"/>
</dbReference>
<evidence type="ECO:0000313" key="2">
    <source>
        <dbReference type="Proteomes" id="UP001064087"/>
    </source>
</evidence>
<keyword evidence="2" id="KW-1185">Reference proteome</keyword>
<gene>
    <name evidence="1" type="ORF">N7U68_05500</name>
</gene>
<organism evidence="1 2">
    <name type="scientific">Roseovarius pelagicus</name>
    <dbReference type="NCBI Taxonomy" id="2980108"/>
    <lineage>
        <taxon>Bacteria</taxon>
        <taxon>Pseudomonadati</taxon>
        <taxon>Pseudomonadota</taxon>
        <taxon>Alphaproteobacteria</taxon>
        <taxon>Rhodobacterales</taxon>
        <taxon>Roseobacteraceae</taxon>
        <taxon>Roseovarius</taxon>
    </lineage>
</organism>
<dbReference type="Proteomes" id="UP001064087">
    <property type="component" value="Chromosome"/>
</dbReference>
<sequence>MSDIMCQEVPSETLDQIVRVYVVLESNPIIAADLIGTLETTFACRVIHAKSLLQLSEELSDTDCIDAAFLELGEEELIQSGLDRFLRSRGAGLILTRGEQPSDGTQPVGATILVRPFTEAMILDALKTARKSAGASPPH</sequence>
<proteinExistence type="predicted"/>